<comment type="caution">
    <text evidence="1">The sequence shown here is derived from an EMBL/GenBank/DDBJ whole genome shotgun (WGS) entry which is preliminary data.</text>
</comment>
<accession>A0A4C1Y2T4</accession>
<dbReference type="AlphaFoldDB" id="A0A4C1Y2T4"/>
<protein>
    <submittedName>
        <fullName evidence="1">Uncharacterized protein</fullName>
    </submittedName>
</protein>
<sequence length="70" mass="8024">MPYCGYCVHALTGRYVSWPGAQLPCWMLLTVYTNGQADEAVVESIIRRIDNHWEERFSSGDDKSDDLVAW</sequence>
<keyword evidence="2" id="KW-1185">Reference proteome</keyword>
<gene>
    <name evidence="1" type="ORF">EVAR_61436_1</name>
</gene>
<dbReference type="EMBL" id="BGZK01001077">
    <property type="protein sequence ID" value="GBP70521.1"/>
    <property type="molecule type" value="Genomic_DNA"/>
</dbReference>
<evidence type="ECO:0000313" key="1">
    <source>
        <dbReference type="EMBL" id="GBP70521.1"/>
    </source>
</evidence>
<evidence type="ECO:0000313" key="2">
    <source>
        <dbReference type="Proteomes" id="UP000299102"/>
    </source>
</evidence>
<organism evidence="1 2">
    <name type="scientific">Eumeta variegata</name>
    <name type="common">Bagworm moth</name>
    <name type="synonym">Eumeta japonica</name>
    <dbReference type="NCBI Taxonomy" id="151549"/>
    <lineage>
        <taxon>Eukaryota</taxon>
        <taxon>Metazoa</taxon>
        <taxon>Ecdysozoa</taxon>
        <taxon>Arthropoda</taxon>
        <taxon>Hexapoda</taxon>
        <taxon>Insecta</taxon>
        <taxon>Pterygota</taxon>
        <taxon>Neoptera</taxon>
        <taxon>Endopterygota</taxon>
        <taxon>Lepidoptera</taxon>
        <taxon>Glossata</taxon>
        <taxon>Ditrysia</taxon>
        <taxon>Tineoidea</taxon>
        <taxon>Psychidae</taxon>
        <taxon>Oiketicinae</taxon>
        <taxon>Eumeta</taxon>
    </lineage>
</organism>
<reference evidence="1 2" key="1">
    <citation type="journal article" date="2019" name="Commun. Biol.">
        <title>The bagworm genome reveals a unique fibroin gene that provides high tensile strength.</title>
        <authorList>
            <person name="Kono N."/>
            <person name="Nakamura H."/>
            <person name="Ohtoshi R."/>
            <person name="Tomita M."/>
            <person name="Numata K."/>
            <person name="Arakawa K."/>
        </authorList>
    </citation>
    <scope>NUCLEOTIDE SEQUENCE [LARGE SCALE GENOMIC DNA]</scope>
</reference>
<name>A0A4C1Y2T4_EUMVA</name>
<dbReference type="Proteomes" id="UP000299102">
    <property type="component" value="Unassembled WGS sequence"/>
</dbReference>
<proteinExistence type="predicted"/>